<feature type="region of interest" description="Disordered" evidence="2">
    <location>
        <begin position="203"/>
        <end position="246"/>
    </location>
</feature>
<feature type="compositionally biased region" description="Basic residues" evidence="2">
    <location>
        <begin position="1"/>
        <end position="10"/>
    </location>
</feature>
<protein>
    <submittedName>
        <fullName evidence="3">Nineteen complex-related protein 2-domain-containing protein</fullName>
    </submittedName>
</protein>
<evidence type="ECO:0000256" key="2">
    <source>
        <dbReference type="SAM" id="MobiDB-lite"/>
    </source>
</evidence>
<accession>A0A371C8V8</accession>
<gene>
    <name evidence="3" type="ORF">B0I71DRAFT_139811</name>
</gene>
<dbReference type="Pfam" id="PF15458">
    <property type="entry name" value="NTR2"/>
    <property type="match status" value="1"/>
</dbReference>
<dbReference type="GO" id="GO:0071008">
    <property type="term" value="C:U2-type post-mRNA release spliceosomal complex"/>
    <property type="evidence" value="ECO:0007669"/>
    <property type="project" value="InterPro"/>
</dbReference>
<name>A0A371C8V8_YARLL</name>
<feature type="coiled-coil region" evidence="1">
    <location>
        <begin position="275"/>
        <end position="309"/>
    </location>
</feature>
<dbReference type="EMBL" id="KZ857332">
    <property type="protein sequence ID" value="RDW26735.1"/>
    <property type="molecule type" value="Genomic_DNA"/>
</dbReference>
<keyword evidence="1" id="KW-0175">Coiled coil</keyword>
<organism evidence="3 4">
    <name type="scientific">Yarrowia lipolytica</name>
    <name type="common">Candida lipolytica</name>
    <dbReference type="NCBI Taxonomy" id="4952"/>
    <lineage>
        <taxon>Eukaryota</taxon>
        <taxon>Fungi</taxon>
        <taxon>Dikarya</taxon>
        <taxon>Ascomycota</taxon>
        <taxon>Saccharomycotina</taxon>
        <taxon>Dipodascomycetes</taxon>
        <taxon>Dipodascales</taxon>
        <taxon>Dipodascales incertae sedis</taxon>
        <taxon>Yarrowia</taxon>
    </lineage>
</organism>
<dbReference type="VEuPathDB" id="FungiDB:YALI1_F12951g"/>
<dbReference type="GO" id="GO:0000390">
    <property type="term" value="P:spliceosomal complex disassembly"/>
    <property type="evidence" value="ECO:0007669"/>
    <property type="project" value="InterPro"/>
</dbReference>
<dbReference type="Proteomes" id="UP000256601">
    <property type="component" value="Unassembled WGS sequence"/>
</dbReference>
<feature type="coiled-coil region" evidence="1">
    <location>
        <begin position="67"/>
        <end position="94"/>
    </location>
</feature>
<dbReference type="InterPro" id="IPR028211">
    <property type="entry name" value="Ntr2"/>
</dbReference>
<feature type="region of interest" description="Disordered" evidence="2">
    <location>
        <begin position="118"/>
        <end position="158"/>
    </location>
</feature>
<evidence type="ECO:0000256" key="1">
    <source>
        <dbReference type="SAM" id="Coils"/>
    </source>
</evidence>
<dbReference type="AlphaFoldDB" id="A0A371C8V8"/>
<proteinExistence type="predicted"/>
<feature type="compositionally biased region" description="Basic and acidic residues" evidence="2">
    <location>
        <begin position="229"/>
        <end position="246"/>
    </location>
</feature>
<feature type="compositionally biased region" description="Basic residues" evidence="2">
    <location>
        <begin position="31"/>
        <end position="41"/>
    </location>
</feature>
<feature type="region of interest" description="Disordered" evidence="2">
    <location>
        <begin position="1"/>
        <end position="55"/>
    </location>
</feature>
<dbReference type="VEuPathDB" id="FungiDB:YALI0_F09317g"/>
<reference evidence="3 4" key="1">
    <citation type="submission" date="2018-07" db="EMBL/GenBank/DDBJ databases">
        <title>Draft Genome Assemblies for Five Robust Yarrowia lipolytica Strains Exhibiting High Lipid Production and Pentose Sugar Utilization and Sugar Alcohol Secretion from Undetoxified Lignocellulosic Biomass Hydrolysates.</title>
        <authorList>
            <consortium name="DOE Joint Genome Institute"/>
            <person name="Walker C."/>
            <person name="Ryu S."/>
            <person name="Na H."/>
            <person name="Zane M."/>
            <person name="LaButti K."/>
            <person name="Lipzen A."/>
            <person name="Haridas S."/>
            <person name="Barry K."/>
            <person name="Grigoriev I.V."/>
            <person name="Quarterman J."/>
            <person name="Slininger P."/>
            <person name="Dien B."/>
            <person name="Trinh C.T."/>
        </authorList>
    </citation>
    <scope>NUCLEOTIDE SEQUENCE [LARGE SCALE GENOMIC DNA]</scope>
    <source>
        <strain evidence="3 4">YB392</strain>
    </source>
</reference>
<sequence length="316" mass="35759">MYKYHHHHSHQPAMARIKLDLSSDEEPTVSFKRKTVKKAAKPKSAEKESDEEPSMVFKSKIKAVKLVKNEQTRSNEYQQELDEMKNNFGHLQTKEEIGSFKTDTTGEIKTTKKVTFEGVPDTKDEPSSSADFISLSGMEHSNTDLPATSKEGYTASLDDGYDSDLSISEGRDFQDDLLVIGESGVSDQADARRADMAEAIYEAQLSASEDDEEDRRGWEKSQFRSSGVFKDDSTSETKYQESTDHEAHNLALKKLHSVPEIPSLTDVVESIKQRKVDMDVRKSDLELTLEQYQREISLIEERQKEVADLVNKQLAL</sequence>
<evidence type="ECO:0000313" key="4">
    <source>
        <dbReference type="Proteomes" id="UP000256601"/>
    </source>
</evidence>
<evidence type="ECO:0000313" key="3">
    <source>
        <dbReference type="EMBL" id="RDW26735.1"/>
    </source>
</evidence>